<dbReference type="GO" id="GO:0051301">
    <property type="term" value="P:cell division"/>
    <property type="evidence" value="ECO:0007669"/>
    <property type="project" value="UniProtKB-KW"/>
</dbReference>
<keyword evidence="6 8" id="KW-0539">Nucleus</keyword>
<dbReference type="Gene3D" id="3.40.50.300">
    <property type="entry name" value="P-loop containing nucleotide triphosphate hydrolases"/>
    <property type="match status" value="2"/>
</dbReference>
<evidence type="ECO:0000259" key="10">
    <source>
        <dbReference type="SMART" id="SM00968"/>
    </source>
</evidence>
<evidence type="ECO:0000313" key="11">
    <source>
        <dbReference type="EMBL" id="WPK23823.1"/>
    </source>
</evidence>
<evidence type="ECO:0000256" key="6">
    <source>
        <dbReference type="ARBA" id="ARBA00023242"/>
    </source>
</evidence>
<feature type="domain" description="SMC hinge" evidence="10">
    <location>
        <begin position="524"/>
        <end position="638"/>
    </location>
</feature>
<dbReference type="GeneID" id="88172138"/>
<keyword evidence="5 9" id="KW-0175">Coiled coil</keyword>
<dbReference type="InterPro" id="IPR024704">
    <property type="entry name" value="SMC"/>
</dbReference>
<dbReference type="Gene3D" id="3.30.70.1620">
    <property type="match status" value="1"/>
</dbReference>
<dbReference type="GO" id="GO:0016887">
    <property type="term" value="F:ATP hydrolysis activity"/>
    <property type="evidence" value="ECO:0007669"/>
    <property type="project" value="InterPro"/>
</dbReference>
<proteinExistence type="inferred from homology"/>
<dbReference type="Pfam" id="PF02463">
    <property type="entry name" value="SMC_N"/>
    <property type="match status" value="1"/>
</dbReference>
<evidence type="ECO:0000256" key="1">
    <source>
        <dbReference type="ARBA" id="ARBA00004123"/>
    </source>
</evidence>
<dbReference type="InterPro" id="IPR041741">
    <property type="entry name" value="SMC3_ABC_euk"/>
</dbReference>
<dbReference type="InterPro" id="IPR036277">
    <property type="entry name" value="SMC_hinge_sf"/>
</dbReference>
<dbReference type="AlphaFoldDB" id="A0AAX4H5U3"/>
<organism evidence="11 12">
    <name type="scientific">Australozyma saopauloensis</name>
    <dbReference type="NCBI Taxonomy" id="291208"/>
    <lineage>
        <taxon>Eukaryota</taxon>
        <taxon>Fungi</taxon>
        <taxon>Dikarya</taxon>
        <taxon>Ascomycota</taxon>
        <taxon>Saccharomycotina</taxon>
        <taxon>Pichiomycetes</taxon>
        <taxon>Metschnikowiaceae</taxon>
        <taxon>Australozyma</taxon>
    </lineage>
</organism>
<comment type="subcellular location">
    <subcellularLocation>
        <location evidence="1 8">Nucleus</location>
    </subcellularLocation>
</comment>
<sequence length="1190" mass="135282">MYIKKITIQGFKTYRNTTIIEDLSPSLNVVVGRNGLGKSNFFSAIRFVLSDAYTHMTREERQGLIHEGSDTVLSAYVEIIFDNSDRRFPIQKDEVVVRRTIGLKKDDYALDGRSVTRSDVMNLLESAGFSRLNPYYIVPQGKITALTNSKDAERLQLLKEVSGAKMFETKLRESGKEMTTSQYKMERIDESMLKLAEKLSDLQMELNDLTHFQKLDRQRKVFEFNIFDRELNAINTQVELKELEYEELVDASKKDLADLEKRETLCQKLQANIDEVQSALGLATLEKQQSLAEYTQLSEGLATKRLLEHELGRAVTSASESAVDATNRTAAVKELILQNETKLSECHSSLQEKRESEQDLKTKLAELLAIQRSIYSKQALFLEFTTKSQRDAWLSDEIAHLKKDVSARLTQLEDTNDMLKVNLNKSVELQVEVDKLSEALEEPQNGTDLVQLEKNVRLAKANHSKLLDQRKTKWRQEIRLKALLDLTEHDLNNINHKVVQTMDRLLAKALDAVNQIAERLNLQDSVHGPLVDLFSVSDKYKTAVEVVAGNSLFHVVVDADETALIIMNELTRMKAGRITLIPLNRIEADPIDFPMQEEHEFIPLIKKLKYPEYVSAAIQQVFGRTIVCNSLQRGFELSRQHGLNAITLDGDRADTRGLISGGYRRFKHSRLDVLKSQARKRLELSKITNDLQECIASINQLSAEIQVATEALDNASHDLEDQRNSQEPQKLAYARAVNEKTALEKSIRVLQKNRDNAKSVILSLKAKITQYENQKSSEFSQSLSADELHQLEELTVKISEVENRYNLAITEVTKLEAQIALLEENNAIYRLQLEQIDEQDAPIEINEQNFELDVIQEEVRTVAEQVEQCSLTLKELEKKENKIQQELVKLQKELEKADKQQASSLKKLESVGKKAEKLLSQKAIMSSRREELQEKIRDLGVLPEEAFQQSTFEVLSMDKLLENLTEVNVELKNYAHINKKAMDQYSTFAREREDLVMRKSELVESKESIESLVESLKQHKDAAIQKSFKEVSQSFSEIFETLVPNGRGQLKMISKQAGGNLDSTIDDYTGVSILVSFNSKNDEQQHIEQLSGGQKSLCAIALILAIQKCDPAPFYLFDEIDANLDTQYRTAVASMLHRLAGKAQFICTTFRPEMLQVANTFYGVSFDNKVSTVLEIGQEDALVFVEGQRS</sequence>
<dbReference type="CDD" id="cd03272">
    <property type="entry name" value="ABC_SMC3_euk"/>
    <property type="match status" value="1"/>
</dbReference>
<dbReference type="Proteomes" id="UP001338582">
    <property type="component" value="Chromosome 1"/>
</dbReference>
<dbReference type="GO" id="GO:0051276">
    <property type="term" value="P:chromosome organization"/>
    <property type="evidence" value="ECO:0007669"/>
    <property type="project" value="InterPro"/>
</dbReference>
<dbReference type="Pfam" id="PF06470">
    <property type="entry name" value="SMC_hinge"/>
    <property type="match status" value="1"/>
</dbReference>
<evidence type="ECO:0000256" key="7">
    <source>
        <dbReference type="ARBA" id="ARBA00023306"/>
    </source>
</evidence>
<dbReference type="KEGG" id="asau:88172138"/>
<dbReference type="PIRSF" id="PIRSF005719">
    <property type="entry name" value="SMC"/>
    <property type="match status" value="1"/>
</dbReference>
<evidence type="ECO:0000256" key="5">
    <source>
        <dbReference type="ARBA" id="ARBA00023054"/>
    </source>
</evidence>
<feature type="coiled-coil region" evidence="9">
    <location>
        <begin position="231"/>
        <end position="279"/>
    </location>
</feature>
<protein>
    <recommendedName>
        <fullName evidence="8">Structural maintenance of chromosomes protein</fullName>
    </recommendedName>
</protein>
<dbReference type="GO" id="GO:0005634">
    <property type="term" value="C:nucleus"/>
    <property type="evidence" value="ECO:0007669"/>
    <property type="project" value="UniProtKB-SubCell"/>
</dbReference>
<keyword evidence="4" id="KW-0498">Mitosis</keyword>
<dbReference type="SUPFAM" id="SSF75553">
    <property type="entry name" value="Smc hinge domain"/>
    <property type="match status" value="1"/>
</dbReference>
<name>A0AAX4H5U3_9ASCO</name>
<evidence type="ECO:0000256" key="4">
    <source>
        <dbReference type="ARBA" id="ARBA00022776"/>
    </source>
</evidence>
<evidence type="ECO:0000256" key="8">
    <source>
        <dbReference type="PIRNR" id="PIRNR005719"/>
    </source>
</evidence>
<dbReference type="Gene3D" id="1.20.1060.20">
    <property type="match status" value="1"/>
</dbReference>
<feature type="coiled-coil region" evidence="9">
    <location>
        <begin position="684"/>
        <end position="935"/>
    </location>
</feature>
<dbReference type="InterPro" id="IPR027417">
    <property type="entry name" value="P-loop_NTPase"/>
</dbReference>
<gene>
    <name evidence="11" type="ORF">PUMCH_001070</name>
</gene>
<keyword evidence="7" id="KW-0131">Cell cycle</keyword>
<keyword evidence="12" id="KW-1185">Reference proteome</keyword>
<dbReference type="RefSeq" id="XP_062876209.1">
    <property type="nucleotide sequence ID" value="XM_063020139.1"/>
</dbReference>
<dbReference type="GO" id="GO:0007059">
    <property type="term" value="P:chromosome segregation"/>
    <property type="evidence" value="ECO:0007669"/>
    <property type="project" value="UniProtKB-ARBA"/>
</dbReference>
<dbReference type="InterPro" id="IPR010935">
    <property type="entry name" value="SMC_hinge"/>
</dbReference>
<evidence type="ECO:0000256" key="9">
    <source>
        <dbReference type="SAM" id="Coils"/>
    </source>
</evidence>
<evidence type="ECO:0000256" key="2">
    <source>
        <dbReference type="ARBA" id="ARBA00005917"/>
    </source>
</evidence>
<dbReference type="SUPFAM" id="SSF52540">
    <property type="entry name" value="P-loop containing nucleoside triphosphate hydrolases"/>
    <property type="match status" value="1"/>
</dbReference>
<dbReference type="EMBL" id="CP138894">
    <property type="protein sequence ID" value="WPK23823.1"/>
    <property type="molecule type" value="Genomic_DNA"/>
</dbReference>
<keyword evidence="3" id="KW-0132">Cell division</keyword>
<evidence type="ECO:0000256" key="3">
    <source>
        <dbReference type="ARBA" id="ARBA00022618"/>
    </source>
</evidence>
<reference evidence="11 12" key="1">
    <citation type="submission" date="2023-10" db="EMBL/GenBank/DDBJ databases">
        <title>Draft Genome Sequence of Candida saopaulonensis from a very Premature Infant with Sepsis.</title>
        <authorList>
            <person name="Ning Y."/>
            <person name="Dai R."/>
            <person name="Xiao M."/>
            <person name="Xu Y."/>
            <person name="Yan Q."/>
            <person name="Zhang L."/>
        </authorList>
    </citation>
    <scope>NUCLEOTIDE SEQUENCE [LARGE SCALE GENOMIC DNA]</scope>
    <source>
        <strain evidence="11 12">19XY460</strain>
    </source>
</reference>
<comment type="similarity">
    <text evidence="2">Belongs to the SMC family. SMC3 subfamily.</text>
</comment>
<dbReference type="FunFam" id="3.40.50.300:FF:000424">
    <property type="entry name" value="Structural maintenance of chromosomes 3"/>
    <property type="match status" value="1"/>
</dbReference>
<dbReference type="SMART" id="SM00968">
    <property type="entry name" value="SMC_hinge"/>
    <property type="match status" value="1"/>
</dbReference>
<dbReference type="GO" id="GO:0005694">
    <property type="term" value="C:chromosome"/>
    <property type="evidence" value="ECO:0007669"/>
    <property type="project" value="InterPro"/>
</dbReference>
<evidence type="ECO:0000313" key="12">
    <source>
        <dbReference type="Proteomes" id="UP001338582"/>
    </source>
</evidence>
<accession>A0AAX4H5U3</accession>
<dbReference type="InterPro" id="IPR003395">
    <property type="entry name" value="RecF/RecN/SMC_N"/>
</dbReference>
<dbReference type="PANTHER" id="PTHR43977">
    <property type="entry name" value="STRUCTURAL MAINTENANCE OF CHROMOSOMES PROTEIN 3"/>
    <property type="match status" value="1"/>
</dbReference>
<dbReference type="GO" id="GO:0005524">
    <property type="term" value="F:ATP binding"/>
    <property type="evidence" value="ECO:0007669"/>
    <property type="project" value="InterPro"/>
</dbReference>